<evidence type="ECO:0000256" key="1">
    <source>
        <dbReference type="SAM" id="Phobius"/>
    </source>
</evidence>
<dbReference type="Proteomes" id="UP000034354">
    <property type="component" value="Unassembled WGS sequence"/>
</dbReference>
<dbReference type="AlphaFoldDB" id="A0A0G1QAF9"/>
<evidence type="ECO:0000313" key="2">
    <source>
        <dbReference type="EMBL" id="KKU05615.1"/>
    </source>
</evidence>
<keyword evidence="1" id="KW-0812">Transmembrane</keyword>
<reference evidence="2 3" key="1">
    <citation type="journal article" date="2015" name="Nature">
        <title>rRNA introns, odd ribosomes, and small enigmatic genomes across a large radiation of phyla.</title>
        <authorList>
            <person name="Brown C.T."/>
            <person name="Hug L.A."/>
            <person name="Thomas B.C."/>
            <person name="Sharon I."/>
            <person name="Castelle C.J."/>
            <person name="Singh A."/>
            <person name="Wilkins M.J."/>
            <person name="Williams K.H."/>
            <person name="Banfield J.F."/>
        </authorList>
    </citation>
    <scope>NUCLEOTIDE SEQUENCE [LARGE SCALE GENOMIC DNA]</scope>
</reference>
<keyword evidence="1" id="KW-1133">Transmembrane helix</keyword>
<comment type="caution">
    <text evidence="2">The sequence shown here is derived from an EMBL/GenBank/DDBJ whole genome shotgun (WGS) entry which is preliminary data.</text>
</comment>
<organism evidence="2 3">
    <name type="scientific">Candidatus Uhrbacteria bacterium GW2011_GWE2_45_35</name>
    <dbReference type="NCBI Taxonomy" id="1618993"/>
    <lineage>
        <taxon>Bacteria</taxon>
        <taxon>Candidatus Uhriibacteriota</taxon>
    </lineage>
</organism>
<name>A0A0G1QAF9_9BACT</name>
<evidence type="ECO:0000313" key="3">
    <source>
        <dbReference type="Proteomes" id="UP000034354"/>
    </source>
</evidence>
<sequence>MGPHALVGSFGYGPEAVFSTFFLIFGLPVIALWGIGQIKHCGFAERWAFGLLRLYWRILSWPFRWLGRQIEAAANQAANALGRLLVRSLQVTGWIVSWPVRALGWFVWEQTRMTFQNRARFRPRPLPDVIPPRRRPRGRGRRP</sequence>
<dbReference type="EMBL" id="LCKW01000067">
    <property type="protein sequence ID" value="KKU05615.1"/>
    <property type="molecule type" value="Genomic_DNA"/>
</dbReference>
<accession>A0A0G1QAF9</accession>
<keyword evidence="1" id="KW-0472">Membrane</keyword>
<proteinExistence type="predicted"/>
<protein>
    <submittedName>
        <fullName evidence="2">Uncharacterized protein</fullName>
    </submittedName>
</protein>
<gene>
    <name evidence="2" type="ORF">UX09_C0067G0002</name>
</gene>
<feature type="transmembrane region" description="Helical" evidence="1">
    <location>
        <begin position="16"/>
        <end position="36"/>
    </location>
</feature>